<evidence type="ECO:0000256" key="3">
    <source>
        <dbReference type="SAM" id="Phobius"/>
    </source>
</evidence>
<organism evidence="5 6">
    <name type="scientific">Candidatus Marimicrobium litorale</name>
    <dbReference type="NCBI Taxonomy" id="2518991"/>
    <lineage>
        <taxon>Bacteria</taxon>
        <taxon>Pseudomonadati</taxon>
        <taxon>Pseudomonadota</taxon>
        <taxon>Gammaproteobacteria</taxon>
        <taxon>Cellvibrionales</taxon>
        <taxon>Halieaceae</taxon>
        <taxon>Marimicrobium</taxon>
    </lineage>
</organism>
<dbReference type="EMBL" id="SHNO01000001">
    <property type="protein sequence ID" value="MCX2977618.1"/>
    <property type="molecule type" value="Genomic_DNA"/>
</dbReference>
<evidence type="ECO:0000259" key="4">
    <source>
        <dbReference type="Pfam" id="PF07859"/>
    </source>
</evidence>
<gene>
    <name evidence="5" type="ORF">EYC82_09655</name>
</gene>
<dbReference type="Gene3D" id="3.40.50.1820">
    <property type="entry name" value="alpha/beta hydrolase"/>
    <property type="match status" value="1"/>
</dbReference>
<name>A0ABT3T5Q3_9GAMM</name>
<accession>A0ABT3T5Q3</accession>
<keyword evidence="6" id="KW-1185">Reference proteome</keyword>
<evidence type="ECO:0000256" key="1">
    <source>
        <dbReference type="ARBA" id="ARBA00010515"/>
    </source>
</evidence>
<feature type="domain" description="Alpha/beta hydrolase fold-3" evidence="4">
    <location>
        <begin position="67"/>
        <end position="256"/>
    </location>
</feature>
<keyword evidence="3" id="KW-0812">Transmembrane</keyword>
<dbReference type="SUPFAM" id="SSF53474">
    <property type="entry name" value="alpha/beta-Hydrolases"/>
    <property type="match status" value="1"/>
</dbReference>
<evidence type="ECO:0000313" key="6">
    <source>
        <dbReference type="Proteomes" id="UP001143304"/>
    </source>
</evidence>
<protein>
    <recommendedName>
        <fullName evidence="4">Alpha/beta hydrolase fold-3 domain-containing protein</fullName>
    </recommendedName>
</protein>
<dbReference type="Pfam" id="PF07859">
    <property type="entry name" value="Abhydrolase_3"/>
    <property type="match status" value="1"/>
</dbReference>
<keyword evidence="3" id="KW-1133">Transmembrane helix</keyword>
<dbReference type="Proteomes" id="UP001143304">
    <property type="component" value="Unassembled WGS sequence"/>
</dbReference>
<keyword evidence="2" id="KW-0378">Hydrolase</keyword>
<feature type="transmembrane region" description="Helical" evidence="3">
    <location>
        <begin position="6"/>
        <end position="25"/>
    </location>
</feature>
<reference evidence="5" key="1">
    <citation type="submission" date="2019-02" db="EMBL/GenBank/DDBJ databases">
        <authorList>
            <person name="Li S.-H."/>
        </authorList>
    </citation>
    <scope>NUCLEOTIDE SEQUENCE</scope>
    <source>
        <strain evidence="5">IMCC11814</strain>
    </source>
</reference>
<dbReference type="RefSeq" id="WP_279249332.1">
    <property type="nucleotide sequence ID" value="NZ_SHNO01000001.1"/>
</dbReference>
<dbReference type="InterPro" id="IPR029058">
    <property type="entry name" value="AB_hydrolase_fold"/>
</dbReference>
<evidence type="ECO:0000256" key="2">
    <source>
        <dbReference type="ARBA" id="ARBA00022801"/>
    </source>
</evidence>
<dbReference type="PANTHER" id="PTHR48081:SF30">
    <property type="entry name" value="ACETYL-HYDROLASE LIPR-RELATED"/>
    <property type="match status" value="1"/>
</dbReference>
<keyword evidence="3" id="KW-0472">Membrane</keyword>
<proteinExistence type="inferred from homology"/>
<evidence type="ECO:0000313" key="5">
    <source>
        <dbReference type="EMBL" id="MCX2977618.1"/>
    </source>
</evidence>
<sequence length="279" mass="29733">MAKEYWYFVAGALLVLLPALLFVAVKKLHLLDVKPDQIITYAGDSGQAMDLHAFKARNTVGDTAPALLLFHGGAWMLGAPRDLHRHCDFFAERGIHCFSAAYRLGPDSGPDVEGALEDARAAFDYLVDNAAALTIDPAHIAVGGGSSGGHLAAALGTGLPLNRTGVMAERPAALVLYNPMVDLSPCTPDHHLVADFWESVSPLHHVDASLPPTLLMVGSEDPEVPIATAETFCATAEAAGGFCELVIYKGQTHGFFNKPKYLRLTGERVVGFLSGRGLF</sequence>
<comment type="similarity">
    <text evidence="1">Belongs to the 'GDXG' lipolytic enzyme family.</text>
</comment>
<dbReference type="PANTHER" id="PTHR48081">
    <property type="entry name" value="AB HYDROLASE SUPERFAMILY PROTEIN C4A8.06C"/>
    <property type="match status" value="1"/>
</dbReference>
<dbReference type="InterPro" id="IPR013094">
    <property type="entry name" value="AB_hydrolase_3"/>
</dbReference>
<dbReference type="InterPro" id="IPR050300">
    <property type="entry name" value="GDXG_lipolytic_enzyme"/>
</dbReference>
<comment type="caution">
    <text evidence="5">The sequence shown here is derived from an EMBL/GenBank/DDBJ whole genome shotgun (WGS) entry which is preliminary data.</text>
</comment>